<accession>A0A8T0G1I5</accession>
<reference evidence="2" key="1">
    <citation type="journal article" date="2020" name="bioRxiv">
        <title>Chromosome-level reference genome of the European wasp spider Argiope bruennichi: a resource for studies on range expansion and evolutionary adaptation.</title>
        <authorList>
            <person name="Sheffer M.M."/>
            <person name="Hoppe A."/>
            <person name="Krehenwinkel H."/>
            <person name="Uhl G."/>
            <person name="Kuss A.W."/>
            <person name="Jensen L."/>
            <person name="Jensen C."/>
            <person name="Gillespie R.G."/>
            <person name="Hoff K.J."/>
            <person name="Prost S."/>
        </authorList>
    </citation>
    <scope>NUCLEOTIDE SEQUENCE</scope>
</reference>
<organism evidence="2 3">
    <name type="scientific">Argiope bruennichi</name>
    <name type="common">Wasp spider</name>
    <name type="synonym">Aranea bruennichi</name>
    <dbReference type="NCBI Taxonomy" id="94029"/>
    <lineage>
        <taxon>Eukaryota</taxon>
        <taxon>Metazoa</taxon>
        <taxon>Ecdysozoa</taxon>
        <taxon>Arthropoda</taxon>
        <taxon>Chelicerata</taxon>
        <taxon>Arachnida</taxon>
        <taxon>Araneae</taxon>
        <taxon>Araneomorphae</taxon>
        <taxon>Entelegynae</taxon>
        <taxon>Araneoidea</taxon>
        <taxon>Araneidae</taxon>
        <taxon>Argiope</taxon>
    </lineage>
</organism>
<name>A0A8T0G1I5_ARGBR</name>
<evidence type="ECO:0000256" key="1">
    <source>
        <dbReference type="SAM" id="MobiDB-lite"/>
    </source>
</evidence>
<gene>
    <name evidence="2" type="ORF">HNY73_001168</name>
</gene>
<feature type="region of interest" description="Disordered" evidence="1">
    <location>
        <begin position="1"/>
        <end position="20"/>
    </location>
</feature>
<dbReference type="Proteomes" id="UP000807504">
    <property type="component" value="Unassembled WGS sequence"/>
</dbReference>
<evidence type="ECO:0000313" key="3">
    <source>
        <dbReference type="Proteomes" id="UP000807504"/>
    </source>
</evidence>
<protein>
    <submittedName>
        <fullName evidence="2">Uncharacterized protein</fullName>
    </submittedName>
</protein>
<proteinExistence type="predicted"/>
<dbReference type="EMBL" id="JABXBU010000001">
    <property type="protein sequence ID" value="KAF8796832.1"/>
    <property type="molecule type" value="Genomic_DNA"/>
</dbReference>
<sequence>MKESRLPPIPAAHPPSPTSEGATLSAFMGIYRVGEETFLSIRVWPLRNLATLDNILVGNPMVCF</sequence>
<reference evidence="2" key="2">
    <citation type="submission" date="2020-06" db="EMBL/GenBank/DDBJ databases">
        <authorList>
            <person name="Sheffer M."/>
        </authorList>
    </citation>
    <scope>NUCLEOTIDE SEQUENCE</scope>
</reference>
<feature type="compositionally biased region" description="Pro residues" evidence="1">
    <location>
        <begin position="7"/>
        <end position="17"/>
    </location>
</feature>
<keyword evidence="3" id="KW-1185">Reference proteome</keyword>
<evidence type="ECO:0000313" key="2">
    <source>
        <dbReference type="EMBL" id="KAF8796832.1"/>
    </source>
</evidence>
<dbReference type="AlphaFoldDB" id="A0A8T0G1I5"/>
<comment type="caution">
    <text evidence="2">The sequence shown here is derived from an EMBL/GenBank/DDBJ whole genome shotgun (WGS) entry which is preliminary data.</text>
</comment>